<sequence length="220" mass="25512">MKNKLGNAKECRTLIKHGLIKVNNTVIKDYKYLVKINDIITYKEIQLNAQPFSYYMMNKPAGYICANKDIKEKCVIDLIDNKDCYCLGRLDKDTTGLLIITDDPTISKKLLLPQNHVQKKYLVSTKYELTDDLVICFNQGIIIDRKIKCLPADIEIIDKYHCYVAISEGKYHQIKKMFLSCENKVESLKRIEFGQIKLDLTLDFGQYRSLTNEELISLIK</sequence>
<dbReference type="InterPro" id="IPR036986">
    <property type="entry name" value="S4_RNA-bd_sf"/>
</dbReference>
<keyword evidence="3" id="KW-0413">Isomerase</keyword>
<comment type="similarity">
    <text evidence="1">Belongs to the pseudouridine synthase RsuA family.</text>
</comment>
<evidence type="ECO:0000259" key="5">
    <source>
        <dbReference type="Pfam" id="PF00849"/>
    </source>
</evidence>
<dbReference type="InterPro" id="IPR018496">
    <property type="entry name" value="PsdUridine_synth_RsuA/RluB_CS"/>
</dbReference>
<keyword evidence="2 4" id="KW-0694">RNA-binding</keyword>
<dbReference type="Pfam" id="PF01479">
    <property type="entry name" value="S4"/>
    <property type="match status" value="1"/>
</dbReference>
<dbReference type="GO" id="GO:0120159">
    <property type="term" value="F:rRNA pseudouridine synthase activity"/>
    <property type="evidence" value="ECO:0007669"/>
    <property type="project" value="UniProtKB-ARBA"/>
</dbReference>
<evidence type="ECO:0000313" key="7">
    <source>
        <dbReference type="EMBL" id="SET19570.1"/>
    </source>
</evidence>
<evidence type="ECO:0000259" key="6">
    <source>
        <dbReference type="Pfam" id="PF01479"/>
    </source>
</evidence>
<accession>A0A1I0CIY8</accession>
<evidence type="ECO:0000256" key="1">
    <source>
        <dbReference type="ARBA" id="ARBA00008348"/>
    </source>
</evidence>
<dbReference type="PANTHER" id="PTHR47683:SF4">
    <property type="entry name" value="PSEUDOURIDINE SYNTHASE"/>
    <property type="match status" value="1"/>
</dbReference>
<feature type="domain" description="Pseudouridine synthase RsuA/RluA-like" evidence="5">
    <location>
        <begin position="54"/>
        <end position="179"/>
    </location>
</feature>
<dbReference type="GO" id="GO:0000455">
    <property type="term" value="P:enzyme-directed rRNA pseudouridine synthesis"/>
    <property type="evidence" value="ECO:0007669"/>
    <property type="project" value="UniProtKB-ARBA"/>
</dbReference>
<keyword evidence="8" id="KW-1185">Reference proteome</keyword>
<dbReference type="InterPro" id="IPR042092">
    <property type="entry name" value="PsdUridine_s_RsuA/RluB/E/F_cat"/>
</dbReference>
<dbReference type="InterPro" id="IPR050343">
    <property type="entry name" value="RsuA_PseudoU_synthase"/>
</dbReference>
<dbReference type="CDD" id="cd00165">
    <property type="entry name" value="S4"/>
    <property type="match status" value="1"/>
</dbReference>
<dbReference type="PROSITE" id="PS50889">
    <property type="entry name" value="S4"/>
    <property type="match status" value="1"/>
</dbReference>
<dbReference type="Proteomes" id="UP000198558">
    <property type="component" value="Unassembled WGS sequence"/>
</dbReference>
<dbReference type="RefSeq" id="WP_092352149.1">
    <property type="nucleotide sequence ID" value="NZ_JANJZZ010000001.1"/>
</dbReference>
<dbReference type="InterPro" id="IPR020094">
    <property type="entry name" value="TruA/RsuA/RluB/E/F_N"/>
</dbReference>
<dbReference type="GO" id="GO:0003723">
    <property type="term" value="F:RNA binding"/>
    <property type="evidence" value="ECO:0007669"/>
    <property type="project" value="UniProtKB-KW"/>
</dbReference>
<dbReference type="Gene3D" id="3.30.70.580">
    <property type="entry name" value="Pseudouridine synthase I, catalytic domain, N-terminal subdomain"/>
    <property type="match status" value="1"/>
</dbReference>
<organism evidence="7 8">
    <name type="scientific">Thomasclavelia cocleata</name>
    <dbReference type="NCBI Taxonomy" id="69824"/>
    <lineage>
        <taxon>Bacteria</taxon>
        <taxon>Bacillati</taxon>
        <taxon>Bacillota</taxon>
        <taxon>Erysipelotrichia</taxon>
        <taxon>Erysipelotrichales</taxon>
        <taxon>Coprobacillaceae</taxon>
        <taxon>Thomasclavelia</taxon>
    </lineage>
</organism>
<dbReference type="PANTHER" id="PTHR47683">
    <property type="entry name" value="PSEUDOURIDINE SYNTHASE FAMILY PROTEIN-RELATED"/>
    <property type="match status" value="1"/>
</dbReference>
<dbReference type="SUPFAM" id="SSF55174">
    <property type="entry name" value="Alpha-L RNA-binding motif"/>
    <property type="match status" value="1"/>
</dbReference>
<dbReference type="Gene3D" id="3.30.70.1560">
    <property type="entry name" value="Alpha-L RNA-binding motif"/>
    <property type="match status" value="1"/>
</dbReference>
<evidence type="ECO:0000256" key="2">
    <source>
        <dbReference type="ARBA" id="ARBA00022884"/>
    </source>
</evidence>
<gene>
    <name evidence="7" type="ORF">SAMN04489758_10375</name>
</gene>
<proteinExistence type="inferred from homology"/>
<reference evidence="8" key="1">
    <citation type="submission" date="2016-10" db="EMBL/GenBank/DDBJ databases">
        <authorList>
            <person name="Varghese N."/>
            <person name="Submissions S."/>
        </authorList>
    </citation>
    <scope>NUCLEOTIDE SEQUENCE [LARGE SCALE GENOMIC DNA]</scope>
    <source>
        <strain evidence="8">DSM 1551</strain>
    </source>
</reference>
<dbReference type="Gene3D" id="3.10.290.10">
    <property type="entry name" value="RNA-binding S4 domain"/>
    <property type="match status" value="1"/>
</dbReference>
<dbReference type="InterPro" id="IPR002942">
    <property type="entry name" value="S4_RNA-bd"/>
</dbReference>
<name>A0A1I0CIY8_9FIRM</name>
<dbReference type="Pfam" id="PF00849">
    <property type="entry name" value="PseudoU_synth_2"/>
    <property type="match status" value="1"/>
</dbReference>
<feature type="domain" description="RNA-binding S4" evidence="6">
    <location>
        <begin position="9"/>
        <end position="40"/>
    </location>
</feature>
<dbReference type="InterPro" id="IPR006145">
    <property type="entry name" value="PsdUridine_synth_RsuA/RluA"/>
</dbReference>
<dbReference type="PROSITE" id="PS01149">
    <property type="entry name" value="PSI_RSU"/>
    <property type="match status" value="1"/>
</dbReference>
<dbReference type="CDD" id="cd02553">
    <property type="entry name" value="PseudoU_synth_RsuA"/>
    <property type="match status" value="1"/>
</dbReference>
<dbReference type="AlphaFoldDB" id="A0A1I0CIY8"/>
<protein>
    <submittedName>
        <fullName evidence="7">16S rRNA pseudouridine516 synthase</fullName>
    </submittedName>
</protein>
<evidence type="ECO:0000313" key="8">
    <source>
        <dbReference type="Proteomes" id="UP000198558"/>
    </source>
</evidence>
<dbReference type="EMBL" id="FOIN01000003">
    <property type="protein sequence ID" value="SET19570.1"/>
    <property type="molecule type" value="Genomic_DNA"/>
</dbReference>
<dbReference type="SUPFAM" id="SSF55120">
    <property type="entry name" value="Pseudouridine synthase"/>
    <property type="match status" value="1"/>
</dbReference>
<dbReference type="InterPro" id="IPR020103">
    <property type="entry name" value="PsdUridine_synth_cat_dom_sf"/>
</dbReference>
<dbReference type="OrthoDB" id="9807213at2"/>
<evidence type="ECO:0000256" key="3">
    <source>
        <dbReference type="ARBA" id="ARBA00023235"/>
    </source>
</evidence>
<evidence type="ECO:0000256" key="4">
    <source>
        <dbReference type="PROSITE-ProRule" id="PRU00182"/>
    </source>
</evidence>